<keyword evidence="2" id="KW-0949">S-adenosyl-L-methionine</keyword>
<evidence type="ECO:0000313" key="5">
    <source>
        <dbReference type="EnsemblMetazoa" id="PPAI009177-PA"/>
    </source>
</evidence>
<dbReference type="InterPro" id="IPR007857">
    <property type="entry name" value="Arg_MeTrfase_PRMT5"/>
</dbReference>
<dbReference type="Gene3D" id="3.20.20.150">
    <property type="entry name" value="Divalent-metal-dependent TIM barrel enzymes"/>
    <property type="match status" value="1"/>
</dbReference>
<dbReference type="GO" id="GO:0016274">
    <property type="term" value="F:protein-arginine N-methyltransferase activity"/>
    <property type="evidence" value="ECO:0007669"/>
    <property type="project" value="InterPro"/>
</dbReference>
<dbReference type="SUPFAM" id="SSF53335">
    <property type="entry name" value="S-adenosyl-L-methionine-dependent methyltransferases"/>
    <property type="match status" value="1"/>
</dbReference>
<evidence type="ECO:0000256" key="1">
    <source>
        <dbReference type="ARBA" id="ARBA00018777"/>
    </source>
</evidence>
<dbReference type="VEuPathDB" id="VectorBase:PPAI009177"/>
<keyword evidence="6" id="KW-1185">Reference proteome</keyword>
<dbReference type="VEuPathDB" id="VectorBase:PPAPM1_011149"/>
<dbReference type="PIRSF" id="PIRSF015894">
    <property type="entry name" value="Skb1_MeTrfase"/>
    <property type="match status" value="1"/>
</dbReference>
<dbReference type="EnsemblMetazoa" id="PPAI009177-RA">
    <property type="protein sequence ID" value="PPAI009177-PA"/>
    <property type="gene ID" value="PPAI009177"/>
</dbReference>
<evidence type="ECO:0000259" key="3">
    <source>
        <dbReference type="Pfam" id="PF05185"/>
    </source>
</evidence>
<evidence type="ECO:0000259" key="4">
    <source>
        <dbReference type="Pfam" id="PF17285"/>
    </source>
</evidence>
<dbReference type="PANTHER" id="PTHR10738:SF0">
    <property type="entry name" value="PROTEIN ARGININE N-METHYLTRANSFERASE 5"/>
    <property type="match status" value="1"/>
</dbReference>
<dbReference type="Gene3D" id="3.40.50.150">
    <property type="entry name" value="Vaccinia Virus protein VP39"/>
    <property type="match status" value="1"/>
</dbReference>
<dbReference type="Pfam" id="PF17285">
    <property type="entry name" value="PRMT5_TIM"/>
    <property type="match status" value="1"/>
</dbReference>
<dbReference type="GO" id="GO:0032259">
    <property type="term" value="P:methylation"/>
    <property type="evidence" value="ECO:0007669"/>
    <property type="project" value="UniProtKB-KW"/>
</dbReference>
<dbReference type="PROSITE" id="PS51678">
    <property type="entry name" value="SAM_MT_PRMT"/>
    <property type="match status" value="1"/>
</dbReference>
<reference evidence="5" key="1">
    <citation type="submission" date="2022-08" db="UniProtKB">
        <authorList>
            <consortium name="EnsemblMetazoa"/>
        </authorList>
    </citation>
    <scope>IDENTIFICATION</scope>
    <source>
        <strain evidence="5">Israel</strain>
    </source>
</reference>
<feature type="domain" description="PRMT5 arginine-N-methyltransferase" evidence="3">
    <location>
        <begin position="273"/>
        <end position="429"/>
    </location>
</feature>
<dbReference type="GO" id="GO:0006355">
    <property type="term" value="P:regulation of DNA-templated transcription"/>
    <property type="evidence" value="ECO:0007669"/>
    <property type="project" value="TreeGrafter"/>
</dbReference>
<feature type="domain" description="PRMT5 TIM barrel" evidence="4">
    <location>
        <begin position="23"/>
        <end position="267"/>
    </location>
</feature>
<dbReference type="InterPro" id="IPR029063">
    <property type="entry name" value="SAM-dependent_MTases_sf"/>
</dbReference>
<evidence type="ECO:0000256" key="2">
    <source>
        <dbReference type="ARBA" id="ARBA00022691"/>
    </source>
</evidence>
<protein>
    <recommendedName>
        <fullName evidence="1">Protein arginine N-methyltransferase 5</fullName>
    </recommendedName>
</protein>
<dbReference type="InterPro" id="IPR035075">
    <property type="entry name" value="PRMT5"/>
</dbReference>
<dbReference type="InterPro" id="IPR035247">
    <property type="entry name" value="PRMT5_TIM"/>
</dbReference>
<dbReference type="AlphaFoldDB" id="A0A1B0DLD7"/>
<name>A0A1B0DLD7_PHLPP</name>
<dbReference type="GO" id="GO:0005829">
    <property type="term" value="C:cytosol"/>
    <property type="evidence" value="ECO:0007669"/>
    <property type="project" value="TreeGrafter"/>
</dbReference>
<dbReference type="InterPro" id="IPR025799">
    <property type="entry name" value="Arg_MeTrfase"/>
</dbReference>
<organism evidence="5 6">
    <name type="scientific">Phlebotomus papatasi</name>
    <name type="common">Sandfly</name>
    <dbReference type="NCBI Taxonomy" id="29031"/>
    <lineage>
        <taxon>Eukaryota</taxon>
        <taxon>Metazoa</taxon>
        <taxon>Ecdysozoa</taxon>
        <taxon>Arthropoda</taxon>
        <taxon>Hexapoda</taxon>
        <taxon>Insecta</taxon>
        <taxon>Pterygota</taxon>
        <taxon>Neoptera</taxon>
        <taxon>Endopterygota</taxon>
        <taxon>Diptera</taxon>
        <taxon>Nematocera</taxon>
        <taxon>Psychodoidea</taxon>
        <taxon>Psychodidae</taxon>
        <taxon>Phlebotomus</taxon>
        <taxon>Phlebotomus</taxon>
    </lineage>
</organism>
<sequence length="429" mass="49367">MVNLYINACVDVKQAISCANNNQYDSITTPLVFPGFDREFWNEPLAKKHQIFSRADIVMTSRQWLTFVIAAVSDDIDCDSDNHNIREASERKLCQEMEFAEHVVQQGLIYVKLNGGNNINMCRIINTYTKCIIIVEVPMMDPIAVASQLRNDIDEEEATQGEDTWTWWNKFRLHSNFNVKHRLSLILPADIPTHEEILRWMGEPLEYIVVSSDIFIHNKANYPVLSVAHQEVLAMFLRRNKAKFIVKANQNDPSLRYYAEYLRHLEEKFKEHDPMDGFDDVIEIPLQPLFDNLDTYTYEIFEKDPVKYLLYQRAIEAALKDKIPEDKAANSTATVMILGAGRGPLVRSALNAAANTKRKVKIYVVEKNQNSRNTLEALWREMWPRDAVQLIFSDMREFSPPEKADIIVSELLGSFGDNELSPECLDGAQ</sequence>
<accession>A0A1B0DLD7</accession>
<dbReference type="EMBL" id="AJVK01036342">
    <property type="status" value="NOT_ANNOTATED_CDS"/>
    <property type="molecule type" value="Genomic_DNA"/>
</dbReference>
<dbReference type="GO" id="GO:0005634">
    <property type="term" value="C:nucleus"/>
    <property type="evidence" value="ECO:0007669"/>
    <property type="project" value="TreeGrafter"/>
</dbReference>
<evidence type="ECO:0000313" key="6">
    <source>
        <dbReference type="Proteomes" id="UP000092462"/>
    </source>
</evidence>
<dbReference type="Proteomes" id="UP000092462">
    <property type="component" value="Unassembled WGS sequence"/>
</dbReference>
<dbReference type="PANTHER" id="PTHR10738">
    <property type="entry name" value="PROTEIN ARGININE N-METHYLTRANSFERASE 5"/>
    <property type="match status" value="1"/>
</dbReference>
<dbReference type="Pfam" id="PF05185">
    <property type="entry name" value="PRMT5"/>
    <property type="match status" value="1"/>
</dbReference>
<proteinExistence type="predicted"/>